<keyword evidence="3" id="KW-0548">Nucleotidyltransferase</keyword>
<protein>
    <recommendedName>
        <fullName evidence="8">Reverse transcriptase domain-containing protein</fullName>
    </recommendedName>
</protein>
<dbReference type="GO" id="GO:0006508">
    <property type="term" value="P:proteolysis"/>
    <property type="evidence" value="ECO:0007669"/>
    <property type="project" value="UniProtKB-KW"/>
</dbReference>
<keyword evidence="6" id="KW-0378">Hydrolase</keyword>
<feature type="domain" description="Reverse transcriptase" evidence="8">
    <location>
        <begin position="53"/>
        <end position="145"/>
    </location>
</feature>
<keyword evidence="1" id="KW-0645">Protease</keyword>
<dbReference type="SUPFAM" id="SSF56672">
    <property type="entry name" value="DNA/RNA polymerases"/>
    <property type="match status" value="1"/>
</dbReference>
<reference evidence="10" key="1">
    <citation type="journal article" date="2014" name="Science">
        <title>Ancient hybridizations among the ancestral genomes of bread wheat.</title>
        <authorList>
            <consortium name="International Wheat Genome Sequencing Consortium,"/>
            <person name="Marcussen T."/>
            <person name="Sandve S.R."/>
            <person name="Heier L."/>
            <person name="Spannagl M."/>
            <person name="Pfeifer M."/>
            <person name="Jakobsen K.S."/>
            <person name="Wulff B.B."/>
            <person name="Steuernagel B."/>
            <person name="Mayer K.F."/>
            <person name="Olsen O.A."/>
        </authorList>
    </citation>
    <scope>NUCLEOTIDE SEQUENCE [LARGE SCALE GENOMIC DNA]</scope>
    <source>
        <strain evidence="10">cv. AL8/78</strain>
    </source>
</reference>
<dbReference type="EnsemblPlants" id="AET1Gv20427000.1">
    <property type="protein sequence ID" value="AET1Gv20427000.1"/>
    <property type="gene ID" value="AET1Gv20427000"/>
</dbReference>
<dbReference type="Proteomes" id="UP000015105">
    <property type="component" value="Chromosome 1D"/>
</dbReference>
<dbReference type="PANTHER" id="PTHR24559">
    <property type="entry name" value="TRANSPOSON TY3-I GAG-POL POLYPROTEIN"/>
    <property type="match status" value="1"/>
</dbReference>
<dbReference type="CDD" id="cd01647">
    <property type="entry name" value="RT_LTR"/>
    <property type="match status" value="1"/>
</dbReference>
<evidence type="ECO:0000256" key="1">
    <source>
        <dbReference type="ARBA" id="ARBA00022670"/>
    </source>
</evidence>
<dbReference type="PANTHER" id="PTHR24559:SF452">
    <property type="entry name" value="INTEGRASE CATALYTIC DOMAIN-CONTAINING PROTEIN"/>
    <property type="match status" value="1"/>
</dbReference>
<sequence>TIPLLPGAKPVNIRPYRYSPAQKDEVERQVADMLAQGIIVPSSSPSASPVLLVQKKDLTWRFCVDYRQLNAMTVKNRYPLPIIDELLDELAGSKFFISLDLRAGYHQIRMKPEDEHKTAFKTHNGHYEFRVLAYGLTGGPSTFQGGM</sequence>
<reference evidence="9" key="4">
    <citation type="submission" date="2019-03" db="UniProtKB">
        <authorList>
            <consortium name="EnsemblPlants"/>
        </authorList>
    </citation>
    <scope>IDENTIFICATION</scope>
</reference>
<reference evidence="10" key="2">
    <citation type="journal article" date="2017" name="Nat. Plants">
        <title>The Aegilops tauschii genome reveals multiple impacts of transposons.</title>
        <authorList>
            <person name="Zhao G."/>
            <person name="Zou C."/>
            <person name="Li K."/>
            <person name="Wang K."/>
            <person name="Li T."/>
            <person name="Gao L."/>
            <person name="Zhang X."/>
            <person name="Wang H."/>
            <person name="Yang Z."/>
            <person name="Liu X."/>
            <person name="Jiang W."/>
            <person name="Mao L."/>
            <person name="Kong X."/>
            <person name="Jiao Y."/>
            <person name="Jia J."/>
        </authorList>
    </citation>
    <scope>NUCLEOTIDE SEQUENCE [LARGE SCALE GENOMIC DNA]</scope>
    <source>
        <strain evidence="10">cv. AL8/78</strain>
    </source>
</reference>
<evidence type="ECO:0000256" key="4">
    <source>
        <dbReference type="ARBA" id="ARBA00022722"/>
    </source>
</evidence>
<keyword evidence="2" id="KW-0808">Transferase</keyword>
<evidence type="ECO:0000256" key="3">
    <source>
        <dbReference type="ARBA" id="ARBA00022695"/>
    </source>
</evidence>
<keyword evidence="5" id="KW-0255">Endonuclease</keyword>
<evidence type="ECO:0000259" key="8">
    <source>
        <dbReference type="Pfam" id="PF00078"/>
    </source>
</evidence>
<dbReference type="GO" id="GO:0008233">
    <property type="term" value="F:peptidase activity"/>
    <property type="evidence" value="ECO:0007669"/>
    <property type="project" value="UniProtKB-KW"/>
</dbReference>
<evidence type="ECO:0000256" key="5">
    <source>
        <dbReference type="ARBA" id="ARBA00022759"/>
    </source>
</evidence>
<keyword evidence="10" id="KW-1185">Reference proteome</keyword>
<keyword evidence="7" id="KW-0695">RNA-directed DNA polymerase</keyword>
<dbReference type="STRING" id="200361.A0A452YJ10"/>
<evidence type="ECO:0000256" key="6">
    <source>
        <dbReference type="ARBA" id="ARBA00022801"/>
    </source>
</evidence>
<evidence type="ECO:0000313" key="10">
    <source>
        <dbReference type="Proteomes" id="UP000015105"/>
    </source>
</evidence>
<evidence type="ECO:0000313" key="9">
    <source>
        <dbReference type="EnsemblPlants" id="AET1Gv20427000.1"/>
    </source>
</evidence>
<dbReference type="AlphaFoldDB" id="A0A452YJ10"/>
<evidence type="ECO:0000256" key="7">
    <source>
        <dbReference type="ARBA" id="ARBA00022918"/>
    </source>
</evidence>
<evidence type="ECO:0000256" key="2">
    <source>
        <dbReference type="ARBA" id="ARBA00022679"/>
    </source>
</evidence>
<dbReference type="Gramene" id="AET1Gv20427000.1">
    <property type="protein sequence ID" value="AET1Gv20427000.1"/>
    <property type="gene ID" value="AET1Gv20427000"/>
</dbReference>
<dbReference type="GO" id="GO:0003964">
    <property type="term" value="F:RNA-directed DNA polymerase activity"/>
    <property type="evidence" value="ECO:0007669"/>
    <property type="project" value="UniProtKB-KW"/>
</dbReference>
<proteinExistence type="predicted"/>
<reference evidence="9" key="3">
    <citation type="journal article" date="2017" name="Nature">
        <title>Genome sequence of the progenitor of the wheat D genome Aegilops tauschii.</title>
        <authorList>
            <person name="Luo M.C."/>
            <person name="Gu Y.Q."/>
            <person name="Puiu D."/>
            <person name="Wang H."/>
            <person name="Twardziok S.O."/>
            <person name="Deal K.R."/>
            <person name="Huo N."/>
            <person name="Zhu T."/>
            <person name="Wang L."/>
            <person name="Wang Y."/>
            <person name="McGuire P.E."/>
            <person name="Liu S."/>
            <person name="Long H."/>
            <person name="Ramasamy R.K."/>
            <person name="Rodriguez J.C."/>
            <person name="Van S.L."/>
            <person name="Yuan L."/>
            <person name="Wang Z."/>
            <person name="Xia Z."/>
            <person name="Xiao L."/>
            <person name="Anderson O.D."/>
            <person name="Ouyang S."/>
            <person name="Liang Y."/>
            <person name="Zimin A.V."/>
            <person name="Pertea G."/>
            <person name="Qi P."/>
            <person name="Bennetzen J.L."/>
            <person name="Dai X."/>
            <person name="Dawson M.W."/>
            <person name="Muller H.G."/>
            <person name="Kugler K."/>
            <person name="Rivarola-Duarte L."/>
            <person name="Spannagl M."/>
            <person name="Mayer K.F.X."/>
            <person name="Lu F.H."/>
            <person name="Bevan M.W."/>
            <person name="Leroy P."/>
            <person name="Li P."/>
            <person name="You F.M."/>
            <person name="Sun Q."/>
            <person name="Liu Z."/>
            <person name="Lyons E."/>
            <person name="Wicker T."/>
            <person name="Salzberg S.L."/>
            <person name="Devos K.M."/>
            <person name="Dvorak J."/>
        </authorList>
    </citation>
    <scope>NUCLEOTIDE SEQUENCE [LARGE SCALE GENOMIC DNA]</scope>
    <source>
        <strain evidence="9">cv. AL8/78</strain>
    </source>
</reference>
<dbReference type="InterPro" id="IPR053134">
    <property type="entry name" value="RNA-dir_DNA_polymerase"/>
</dbReference>
<dbReference type="Gene3D" id="3.10.10.10">
    <property type="entry name" value="HIV Type 1 Reverse Transcriptase, subunit A, domain 1"/>
    <property type="match status" value="1"/>
</dbReference>
<dbReference type="InterPro" id="IPR043502">
    <property type="entry name" value="DNA/RNA_pol_sf"/>
</dbReference>
<dbReference type="GO" id="GO:0004519">
    <property type="term" value="F:endonuclease activity"/>
    <property type="evidence" value="ECO:0007669"/>
    <property type="project" value="UniProtKB-KW"/>
</dbReference>
<dbReference type="Pfam" id="PF00078">
    <property type="entry name" value="RVT_1"/>
    <property type="match status" value="1"/>
</dbReference>
<organism evidence="9 10">
    <name type="scientific">Aegilops tauschii subsp. strangulata</name>
    <name type="common">Goatgrass</name>
    <dbReference type="NCBI Taxonomy" id="200361"/>
    <lineage>
        <taxon>Eukaryota</taxon>
        <taxon>Viridiplantae</taxon>
        <taxon>Streptophyta</taxon>
        <taxon>Embryophyta</taxon>
        <taxon>Tracheophyta</taxon>
        <taxon>Spermatophyta</taxon>
        <taxon>Magnoliopsida</taxon>
        <taxon>Liliopsida</taxon>
        <taxon>Poales</taxon>
        <taxon>Poaceae</taxon>
        <taxon>BOP clade</taxon>
        <taxon>Pooideae</taxon>
        <taxon>Triticodae</taxon>
        <taxon>Triticeae</taxon>
        <taxon>Triticinae</taxon>
        <taxon>Aegilops</taxon>
    </lineage>
</organism>
<dbReference type="InterPro" id="IPR000477">
    <property type="entry name" value="RT_dom"/>
</dbReference>
<accession>A0A452YJ10</accession>
<reference evidence="9" key="5">
    <citation type="journal article" date="2021" name="G3 (Bethesda)">
        <title>Aegilops tauschii genome assembly Aet v5.0 features greater sequence contiguity and improved annotation.</title>
        <authorList>
            <person name="Wang L."/>
            <person name="Zhu T."/>
            <person name="Rodriguez J.C."/>
            <person name="Deal K.R."/>
            <person name="Dubcovsky J."/>
            <person name="McGuire P.E."/>
            <person name="Lux T."/>
            <person name="Spannagl M."/>
            <person name="Mayer K.F.X."/>
            <person name="Baldrich P."/>
            <person name="Meyers B.C."/>
            <person name="Huo N."/>
            <person name="Gu Y.Q."/>
            <person name="Zhou H."/>
            <person name="Devos K.M."/>
            <person name="Bennetzen J.L."/>
            <person name="Unver T."/>
            <person name="Budak H."/>
            <person name="Gulick P.J."/>
            <person name="Galiba G."/>
            <person name="Kalapos B."/>
            <person name="Nelson D.R."/>
            <person name="Li P."/>
            <person name="You F.M."/>
            <person name="Luo M.C."/>
            <person name="Dvorak J."/>
        </authorList>
    </citation>
    <scope>NUCLEOTIDE SEQUENCE [LARGE SCALE GENOMIC DNA]</scope>
    <source>
        <strain evidence="9">cv. AL8/78</strain>
    </source>
</reference>
<name>A0A452YJ10_AEGTS</name>
<dbReference type="FunFam" id="3.10.10.10:FF:000007">
    <property type="entry name" value="Retrovirus-related Pol polyprotein from transposon 17.6-like Protein"/>
    <property type="match status" value="1"/>
</dbReference>
<keyword evidence="4" id="KW-0540">Nuclease</keyword>